<proteinExistence type="predicted"/>
<dbReference type="AlphaFoldDB" id="A0A1I2TYY2"/>
<sequence>MGTSLTPEFWERFAVLLVLAAGLTCVLAAVFDDLAVRVLRLRAHRTPPQAPYRPERNDHRTSVHC</sequence>
<name>A0A1I2TYY2_9ACTN</name>
<dbReference type="EMBL" id="FONR01000026">
    <property type="protein sequence ID" value="SFG69409.1"/>
    <property type="molecule type" value="Genomic_DNA"/>
</dbReference>
<reference evidence="1 2" key="1">
    <citation type="submission" date="2016-10" db="EMBL/GenBank/DDBJ databases">
        <authorList>
            <person name="de Groot N.N."/>
        </authorList>
    </citation>
    <scope>NUCLEOTIDE SEQUENCE [LARGE SCALE GENOMIC DNA]</scope>
    <source>
        <strain evidence="1 2">OK461</strain>
    </source>
</reference>
<dbReference type="OrthoDB" id="4336173at2"/>
<dbReference type="Proteomes" id="UP000181942">
    <property type="component" value="Unassembled WGS sequence"/>
</dbReference>
<evidence type="ECO:0000313" key="2">
    <source>
        <dbReference type="Proteomes" id="UP000181942"/>
    </source>
</evidence>
<protein>
    <submittedName>
        <fullName evidence="1">Uncharacterized protein</fullName>
    </submittedName>
</protein>
<dbReference type="RefSeq" id="WP_075032525.1">
    <property type="nucleotide sequence ID" value="NZ_CP074102.1"/>
</dbReference>
<gene>
    <name evidence="1" type="ORF">SAMN02787118_12650</name>
</gene>
<accession>A0A1I2TYY2</accession>
<evidence type="ECO:0000313" key="1">
    <source>
        <dbReference type="EMBL" id="SFG69409.1"/>
    </source>
</evidence>
<organism evidence="1 2">
    <name type="scientific">Streptomyces mirabilis</name>
    <dbReference type="NCBI Taxonomy" id="68239"/>
    <lineage>
        <taxon>Bacteria</taxon>
        <taxon>Bacillati</taxon>
        <taxon>Actinomycetota</taxon>
        <taxon>Actinomycetes</taxon>
        <taxon>Kitasatosporales</taxon>
        <taxon>Streptomycetaceae</taxon>
        <taxon>Streptomyces</taxon>
    </lineage>
</organism>